<gene>
    <name evidence="10" type="ORF">CQW23_31410</name>
</gene>
<dbReference type="GO" id="GO:0016020">
    <property type="term" value="C:membrane"/>
    <property type="evidence" value="ECO:0007669"/>
    <property type="project" value="UniProtKB-SubCell"/>
</dbReference>
<evidence type="ECO:0000256" key="9">
    <source>
        <dbReference type="ARBA" id="ARBA00023136"/>
    </source>
</evidence>
<evidence type="ECO:0000256" key="7">
    <source>
        <dbReference type="ARBA" id="ARBA00023004"/>
    </source>
</evidence>
<keyword evidence="8" id="KW-0503">Monooxygenase</keyword>
<keyword evidence="4" id="KW-0479">Metal-binding</keyword>
<sequence>MKVGKVEKLYPEGCHPRMIEESDIKDLVYFQAVVKETLRLYPPAPLLAPHESVEDCIVQGYHIPKGQKHVEYKLLLSAQGQIVYAPTMDTASQFRA</sequence>
<reference evidence="11" key="2">
    <citation type="journal article" date="2017" name="J. Anim. Genet.">
        <title>Multiple reference genome sequences of hot pepper reveal the massive evolution of plant disease resistance genes by retroduplication.</title>
        <authorList>
            <person name="Kim S."/>
            <person name="Park J."/>
            <person name="Yeom S.-I."/>
            <person name="Kim Y.-M."/>
            <person name="Seo E."/>
            <person name="Kim K.-T."/>
            <person name="Kim M.-S."/>
            <person name="Lee J.M."/>
            <person name="Cheong K."/>
            <person name="Shin H.-S."/>
            <person name="Kim S.-B."/>
            <person name="Han K."/>
            <person name="Lee J."/>
            <person name="Park M."/>
            <person name="Lee H.-A."/>
            <person name="Lee H.-Y."/>
            <person name="Lee Y."/>
            <person name="Oh S."/>
            <person name="Lee J.H."/>
            <person name="Choi E."/>
            <person name="Choi E."/>
            <person name="Lee S.E."/>
            <person name="Jeon J."/>
            <person name="Kim H."/>
            <person name="Choi G."/>
            <person name="Song H."/>
            <person name="Lee J."/>
            <person name="Lee S.-C."/>
            <person name="Kwon J.-K."/>
            <person name="Lee H.-Y."/>
            <person name="Koo N."/>
            <person name="Hong Y."/>
            <person name="Kim R.W."/>
            <person name="Kang W.-H."/>
            <person name="Huh J.H."/>
            <person name="Kang B.-C."/>
            <person name="Yang T.-J."/>
            <person name="Lee Y.-H."/>
            <person name="Bennetzen J.L."/>
            <person name="Choi D."/>
        </authorList>
    </citation>
    <scope>NUCLEOTIDE SEQUENCE [LARGE SCALE GENOMIC DNA]</scope>
    <source>
        <strain evidence="11">cv. PBC81</strain>
    </source>
</reference>
<proteinExistence type="predicted"/>
<dbReference type="GO" id="GO:0004497">
    <property type="term" value="F:monooxygenase activity"/>
    <property type="evidence" value="ECO:0007669"/>
    <property type="project" value="UniProtKB-KW"/>
</dbReference>
<keyword evidence="11" id="KW-1185">Reference proteome</keyword>
<evidence type="ECO:0000256" key="4">
    <source>
        <dbReference type="ARBA" id="ARBA00022723"/>
    </source>
</evidence>
<evidence type="ECO:0000313" key="11">
    <source>
        <dbReference type="Proteomes" id="UP000224567"/>
    </source>
</evidence>
<dbReference type="Pfam" id="PF00067">
    <property type="entry name" value="p450"/>
    <property type="match status" value="1"/>
</dbReference>
<comment type="caution">
    <text evidence="10">The sequence shown here is derived from an EMBL/GenBank/DDBJ whole genome shotgun (WGS) entry which is preliminary data.</text>
</comment>
<keyword evidence="7" id="KW-0408">Iron</keyword>
<dbReference type="PANTHER" id="PTHR47947">
    <property type="entry name" value="CYTOCHROME P450 82C3-RELATED"/>
    <property type="match status" value="1"/>
</dbReference>
<dbReference type="InterPro" id="IPR036396">
    <property type="entry name" value="Cyt_P450_sf"/>
</dbReference>
<dbReference type="AlphaFoldDB" id="A0A2G2V7N5"/>
<dbReference type="InterPro" id="IPR001128">
    <property type="entry name" value="Cyt_P450"/>
</dbReference>
<dbReference type="GO" id="GO:0020037">
    <property type="term" value="F:heme binding"/>
    <property type="evidence" value="ECO:0007669"/>
    <property type="project" value="InterPro"/>
</dbReference>
<dbReference type="GO" id="GO:0016705">
    <property type="term" value="F:oxidoreductase activity, acting on paired donors, with incorporation or reduction of molecular oxygen"/>
    <property type="evidence" value="ECO:0007669"/>
    <property type="project" value="InterPro"/>
</dbReference>
<dbReference type="SUPFAM" id="SSF48264">
    <property type="entry name" value="Cytochrome P450"/>
    <property type="match status" value="1"/>
</dbReference>
<comment type="subcellular location">
    <subcellularLocation>
        <location evidence="1">Membrane</location>
        <topology evidence="1">Single-pass membrane protein</topology>
    </subcellularLocation>
</comment>
<keyword evidence="3" id="KW-0812">Transmembrane</keyword>
<dbReference type="PANTHER" id="PTHR47947:SF1">
    <property type="entry name" value="CYTOCHROME P450 82E3"/>
    <property type="match status" value="1"/>
</dbReference>
<keyword evidence="5" id="KW-1133">Transmembrane helix</keyword>
<dbReference type="Gene3D" id="1.10.630.10">
    <property type="entry name" value="Cytochrome P450"/>
    <property type="match status" value="1"/>
</dbReference>
<dbReference type="OrthoDB" id="507451at2759"/>
<evidence type="ECO:0000256" key="1">
    <source>
        <dbReference type="ARBA" id="ARBA00004167"/>
    </source>
</evidence>
<accession>A0A2G2V7N5</accession>
<keyword evidence="9" id="KW-0472">Membrane</keyword>
<keyword evidence="6" id="KW-0560">Oxidoreductase</keyword>
<protein>
    <submittedName>
        <fullName evidence="10">Cytochrome 82A3</fullName>
    </submittedName>
</protein>
<reference evidence="10 11" key="1">
    <citation type="journal article" date="2017" name="Genome Biol.">
        <title>New reference genome sequences of hot pepper reveal the massive evolution of plant disease-resistance genes by retroduplication.</title>
        <authorList>
            <person name="Kim S."/>
            <person name="Park J."/>
            <person name="Yeom S.I."/>
            <person name="Kim Y.M."/>
            <person name="Seo E."/>
            <person name="Kim K.T."/>
            <person name="Kim M.S."/>
            <person name="Lee J.M."/>
            <person name="Cheong K."/>
            <person name="Shin H.S."/>
            <person name="Kim S.B."/>
            <person name="Han K."/>
            <person name="Lee J."/>
            <person name="Park M."/>
            <person name="Lee H.A."/>
            <person name="Lee H.Y."/>
            <person name="Lee Y."/>
            <person name="Oh S."/>
            <person name="Lee J.H."/>
            <person name="Choi E."/>
            <person name="Choi E."/>
            <person name="Lee S.E."/>
            <person name="Jeon J."/>
            <person name="Kim H."/>
            <person name="Choi G."/>
            <person name="Song H."/>
            <person name="Lee J."/>
            <person name="Lee S.C."/>
            <person name="Kwon J.K."/>
            <person name="Lee H.Y."/>
            <person name="Koo N."/>
            <person name="Hong Y."/>
            <person name="Kim R.W."/>
            <person name="Kang W.H."/>
            <person name="Huh J.H."/>
            <person name="Kang B.C."/>
            <person name="Yang T.J."/>
            <person name="Lee Y.H."/>
            <person name="Bennetzen J.L."/>
            <person name="Choi D."/>
        </authorList>
    </citation>
    <scope>NUCLEOTIDE SEQUENCE [LARGE SCALE GENOMIC DNA]</scope>
    <source>
        <strain evidence="11">cv. PBC81</strain>
    </source>
</reference>
<evidence type="ECO:0000256" key="5">
    <source>
        <dbReference type="ARBA" id="ARBA00022989"/>
    </source>
</evidence>
<dbReference type="InterPro" id="IPR050651">
    <property type="entry name" value="Plant_Cytochrome_P450_Monoox"/>
</dbReference>
<evidence type="ECO:0000256" key="8">
    <source>
        <dbReference type="ARBA" id="ARBA00023033"/>
    </source>
</evidence>
<evidence type="ECO:0000313" key="10">
    <source>
        <dbReference type="EMBL" id="PHT28959.1"/>
    </source>
</evidence>
<evidence type="ECO:0000256" key="2">
    <source>
        <dbReference type="ARBA" id="ARBA00022617"/>
    </source>
</evidence>
<name>A0A2G2V7N5_CAPBA</name>
<dbReference type="GO" id="GO:0005506">
    <property type="term" value="F:iron ion binding"/>
    <property type="evidence" value="ECO:0007669"/>
    <property type="project" value="InterPro"/>
</dbReference>
<dbReference type="Proteomes" id="UP000224567">
    <property type="component" value="Unassembled WGS sequence"/>
</dbReference>
<dbReference type="EMBL" id="MLFT02000163">
    <property type="protein sequence ID" value="PHT28959.1"/>
    <property type="molecule type" value="Genomic_DNA"/>
</dbReference>
<evidence type="ECO:0000256" key="3">
    <source>
        <dbReference type="ARBA" id="ARBA00022692"/>
    </source>
</evidence>
<keyword evidence="2" id="KW-0349">Heme</keyword>
<organism evidence="10 11">
    <name type="scientific">Capsicum baccatum</name>
    <name type="common">Peruvian pepper</name>
    <dbReference type="NCBI Taxonomy" id="33114"/>
    <lineage>
        <taxon>Eukaryota</taxon>
        <taxon>Viridiplantae</taxon>
        <taxon>Streptophyta</taxon>
        <taxon>Embryophyta</taxon>
        <taxon>Tracheophyta</taxon>
        <taxon>Spermatophyta</taxon>
        <taxon>Magnoliopsida</taxon>
        <taxon>eudicotyledons</taxon>
        <taxon>Gunneridae</taxon>
        <taxon>Pentapetalae</taxon>
        <taxon>asterids</taxon>
        <taxon>lamiids</taxon>
        <taxon>Solanales</taxon>
        <taxon>Solanaceae</taxon>
        <taxon>Solanoideae</taxon>
        <taxon>Capsiceae</taxon>
        <taxon>Capsicum</taxon>
    </lineage>
</organism>
<evidence type="ECO:0000256" key="6">
    <source>
        <dbReference type="ARBA" id="ARBA00023002"/>
    </source>
</evidence>